<gene>
    <name evidence="2" type="ORF">H8K52_08955</name>
</gene>
<evidence type="ECO:0008006" key="4">
    <source>
        <dbReference type="Google" id="ProtNLM"/>
    </source>
</evidence>
<keyword evidence="3" id="KW-1185">Reference proteome</keyword>
<evidence type="ECO:0000313" key="3">
    <source>
        <dbReference type="Proteomes" id="UP000648257"/>
    </source>
</evidence>
<name>A0ABR6X3N6_9BURK</name>
<dbReference type="EMBL" id="JACOFW010000007">
    <property type="protein sequence ID" value="MBC3807471.1"/>
    <property type="molecule type" value="Genomic_DNA"/>
</dbReference>
<feature type="signal peptide" evidence="1">
    <location>
        <begin position="1"/>
        <end position="25"/>
    </location>
</feature>
<protein>
    <recommendedName>
        <fullName evidence="4">Lipoprotein</fullName>
    </recommendedName>
</protein>
<accession>A0ABR6X3N6</accession>
<evidence type="ECO:0000256" key="1">
    <source>
        <dbReference type="SAM" id="SignalP"/>
    </source>
</evidence>
<dbReference type="Proteomes" id="UP000648257">
    <property type="component" value="Unassembled WGS sequence"/>
</dbReference>
<reference evidence="2 3" key="1">
    <citation type="submission" date="2020-08" db="EMBL/GenBank/DDBJ databases">
        <title>Novel species isolated from subtropical streams in China.</title>
        <authorList>
            <person name="Lu H."/>
        </authorList>
    </citation>
    <scope>NUCLEOTIDE SEQUENCE [LARGE SCALE GENOMIC DNA]</scope>
    <source>
        <strain evidence="2 3">KACC 16656</strain>
    </source>
</reference>
<proteinExistence type="predicted"/>
<evidence type="ECO:0000313" key="2">
    <source>
        <dbReference type="EMBL" id="MBC3807471.1"/>
    </source>
</evidence>
<keyword evidence="1" id="KW-0732">Signal</keyword>
<feature type="chain" id="PRO_5045399962" description="Lipoprotein" evidence="1">
    <location>
        <begin position="26"/>
        <end position="184"/>
    </location>
</feature>
<organism evidence="2 3">
    <name type="scientific">Undibacterium seohonense</name>
    <dbReference type="NCBI Taxonomy" id="1344950"/>
    <lineage>
        <taxon>Bacteria</taxon>
        <taxon>Pseudomonadati</taxon>
        <taxon>Pseudomonadota</taxon>
        <taxon>Betaproteobacteria</taxon>
        <taxon>Burkholderiales</taxon>
        <taxon>Oxalobacteraceae</taxon>
        <taxon>Undibacterium</taxon>
    </lineage>
</organism>
<comment type="caution">
    <text evidence="2">The sequence shown here is derived from an EMBL/GenBank/DDBJ whole genome shotgun (WGS) entry which is preliminary data.</text>
</comment>
<dbReference type="RefSeq" id="WP_186922552.1">
    <property type="nucleotide sequence ID" value="NZ_JACOFW010000007.1"/>
</dbReference>
<sequence length="184" mass="20533">MKILLSRVISAVVFFKLLSPTLVFSCTPPAPYSESQEEQRIKSYREAHSVFTATIVKVKKVVIREMDFDMPGEIVVFKIDRIFKGKRKAGELYTTKTNLSNGSCGISALNDPPWLEVPPGDKPIKMSRQWIIYSYSDGKSVDALNRGGSALPVNISSNGLDFESLEALHQSELKAKKNARQSKH</sequence>